<dbReference type="InterPro" id="IPR002931">
    <property type="entry name" value="Transglutaminase-like"/>
</dbReference>
<dbReference type="RefSeq" id="WP_080886067.1">
    <property type="nucleotide sequence ID" value="NZ_LT828648.1"/>
</dbReference>
<name>A0A1W1I3H8_9BACT</name>
<feature type="transmembrane region" description="Helical" evidence="1">
    <location>
        <begin position="136"/>
        <end position="155"/>
    </location>
</feature>
<protein>
    <recommendedName>
        <fullName evidence="2">Transglutaminase-like domain-containing protein</fullName>
    </recommendedName>
</protein>
<dbReference type="AlphaFoldDB" id="A0A1W1I3H8"/>
<keyword evidence="1" id="KW-0812">Transmembrane</keyword>
<dbReference type="STRING" id="1325564.NSJP_1386"/>
<proteinExistence type="predicted"/>
<dbReference type="PANTHER" id="PTHR42736">
    <property type="entry name" value="PROTEIN-GLUTAMINE GAMMA-GLUTAMYLTRANSFERASE"/>
    <property type="match status" value="1"/>
</dbReference>
<feature type="domain" description="Transglutaminase-like" evidence="2">
    <location>
        <begin position="453"/>
        <end position="524"/>
    </location>
</feature>
<dbReference type="InterPro" id="IPR052901">
    <property type="entry name" value="Bact_TGase-like"/>
</dbReference>
<evidence type="ECO:0000313" key="4">
    <source>
        <dbReference type="Proteomes" id="UP000192042"/>
    </source>
</evidence>
<dbReference type="Pfam" id="PF11992">
    <property type="entry name" value="TgpA_N"/>
    <property type="match status" value="1"/>
</dbReference>
<dbReference type="Pfam" id="PF13559">
    <property type="entry name" value="DUF4129"/>
    <property type="match status" value="1"/>
</dbReference>
<dbReference type="SUPFAM" id="SSF54001">
    <property type="entry name" value="Cysteine proteinases"/>
    <property type="match status" value="1"/>
</dbReference>
<dbReference type="Gene3D" id="3.10.620.30">
    <property type="match status" value="1"/>
</dbReference>
<dbReference type="Proteomes" id="UP000192042">
    <property type="component" value="Chromosome I"/>
</dbReference>
<dbReference type="InterPro" id="IPR021878">
    <property type="entry name" value="TgpA_N"/>
</dbReference>
<dbReference type="KEGG" id="nja:NSJP_1386"/>
<feature type="transmembrane region" description="Helical" evidence="1">
    <location>
        <begin position="188"/>
        <end position="210"/>
    </location>
</feature>
<feature type="transmembrane region" description="Helical" evidence="1">
    <location>
        <begin position="604"/>
        <end position="627"/>
    </location>
</feature>
<dbReference type="PANTHER" id="PTHR42736:SF1">
    <property type="entry name" value="PROTEIN-GLUTAMINE GAMMA-GLUTAMYLTRANSFERASE"/>
    <property type="match status" value="1"/>
</dbReference>
<reference evidence="3 4" key="1">
    <citation type="submission" date="2017-03" db="EMBL/GenBank/DDBJ databases">
        <authorList>
            <person name="Afonso C.L."/>
            <person name="Miller P.J."/>
            <person name="Scott M.A."/>
            <person name="Spackman E."/>
            <person name="Goraichik I."/>
            <person name="Dimitrov K.M."/>
            <person name="Suarez D.L."/>
            <person name="Swayne D.E."/>
        </authorList>
    </citation>
    <scope>NUCLEOTIDE SEQUENCE [LARGE SCALE GENOMIC DNA]</scope>
    <source>
        <strain evidence="3">Genome sequencing of Nitrospira japonica strain NJ11</strain>
    </source>
</reference>
<dbReference type="InterPro" id="IPR025403">
    <property type="entry name" value="TgpA-like_C"/>
</dbReference>
<dbReference type="InterPro" id="IPR038765">
    <property type="entry name" value="Papain-like_cys_pep_sf"/>
</dbReference>
<evidence type="ECO:0000256" key="1">
    <source>
        <dbReference type="SAM" id="Phobius"/>
    </source>
</evidence>
<feature type="transmembrane region" description="Helical" evidence="1">
    <location>
        <begin position="35"/>
        <end position="54"/>
    </location>
</feature>
<keyword evidence="1" id="KW-0472">Membrane</keyword>
<feature type="transmembrane region" description="Helical" evidence="1">
    <location>
        <begin position="66"/>
        <end position="84"/>
    </location>
</feature>
<dbReference type="EMBL" id="LT828648">
    <property type="protein sequence ID" value="SLM47558.1"/>
    <property type="molecule type" value="Genomic_DNA"/>
</dbReference>
<sequence length="730" mass="80606">MPFEQAFKLSSLLLAATAFSGVILAHGIPAWLALMTGLALTLAMLGAAGIPVALWPSRQTVISTRLRNLALLSAFAFFVVDLLVVSRELLPAGIHFLVILLIIKLTSLEERRDFRQLYAISLMAILASAAMTTEAWFIPIFVSYLLTAVWTLLLYHLTGAHQGDAAGARAASPAGESLAPSMGITGRFFWLTNGIAIATFGLTLVIFFLLPRIGAGILQKSRGEGLRTTGFAERVDLGMIGSVKQDPQVVMRVELPDRPSSVPERLYLRGVAYDQYDGRSWSAGHVRRRNLSTFGDGMFVVRPSGSRQAQGTSVSIQQDILLEPLDTSVLFTVPFAEFLGGDLPGVQSDGMGSLYLPFPASSRIRYSVTSRVHHVDDDEKRAMALDYPRAVTERYLSLPNLSDGILTLTQGIVRDARTPFDRIVAIQQHLLHHYRYSLDLETTTSLHPLEDFLLTRKSGYCEHYATAMVVMLRSVGIPARLVTGFLATEWNQFGGYFTVRQRDAHAWVEVYFPQSGWTTFDPTPPTGTLPGSSRLDGLFRAGESLRLYWDRLFIRYSVKDQFAMIHGLRESGDAVRDVTGRWITAMHLTGQRLLAALEHVPDRAAAAGLITLIVPILFGAGVMAILLRKTLLAVASPAQRTQRRQSRITKIYKQMVRTVGQAGFVKPPAATPLEFARLIASKWAGAAEAVFRLTELYCRGRFGETQLTAEELTDAERQLRTLHRFPGSRS</sequence>
<dbReference type="OrthoDB" id="9804872at2"/>
<keyword evidence="1" id="KW-1133">Transmembrane helix</keyword>
<evidence type="ECO:0000313" key="3">
    <source>
        <dbReference type="EMBL" id="SLM47558.1"/>
    </source>
</evidence>
<accession>A0A1W1I3H8</accession>
<keyword evidence="4" id="KW-1185">Reference proteome</keyword>
<feature type="transmembrane region" description="Helical" evidence="1">
    <location>
        <begin position="90"/>
        <end position="107"/>
    </location>
</feature>
<dbReference type="SMART" id="SM00460">
    <property type="entry name" value="TGc"/>
    <property type="match status" value="1"/>
</dbReference>
<gene>
    <name evidence="3" type="ORF">NSJP_1386</name>
</gene>
<evidence type="ECO:0000259" key="2">
    <source>
        <dbReference type="SMART" id="SM00460"/>
    </source>
</evidence>
<dbReference type="Pfam" id="PF01841">
    <property type="entry name" value="Transglut_core"/>
    <property type="match status" value="1"/>
</dbReference>
<organism evidence="3 4">
    <name type="scientific">Nitrospira japonica</name>
    <dbReference type="NCBI Taxonomy" id="1325564"/>
    <lineage>
        <taxon>Bacteria</taxon>
        <taxon>Pseudomonadati</taxon>
        <taxon>Nitrospirota</taxon>
        <taxon>Nitrospiria</taxon>
        <taxon>Nitrospirales</taxon>
        <taxon>Nitrospiraceae</taxon>
        <taxon>Nitrospira</taxon>
    </lineage>
</organism>